<sequence length="97" mass="10651">MNKRCFLISAFIILGGGILFLACQNTSPSKSTGAQSKAQKGAVVARVGDFVITEDDVEKHKKRMPRIGKLSKENVIEDLITTKLLYLGAKKENSRNL</sequence>
<dbReference type="Proteomes" id="UP001594351">
    <property type="component" value="Unassembled WGS sequence"/>
</dbReference>
<dbReference type="EMBL" id="JBHPBY010000533">
    <property type="protein sequence ID" value="MFC1853560.1"/>
    <property type="molecule type" value="Genomic_DNA"/>
</dbReference>
<accession>A0ABV6Z552</accession>
<dbReference type="PROSITE" id="PS51257">
    <property type="entry name" value="PROKAR_LIPOPROTEIN"/>
    <property type="match status" value="1"/>
</dbReference>
<evidence type="ECO:0000313" key="2">
    <source>
        <dbReference type="EMBL" id="MFC1853560.1"/>
    </source>
</evidence>
<evidence type="ECO:0000256" key="1">
    <source>
        <dbReference type="SAM" id="SignalP"/>
    </source>
</evidence>
<reference evidence="2 3" key="1">
    <citation type="submission" date="2024-09" db="EMBL/GenBank/DDBJ databases">
        <title>Laminarin stimulates single cell rates of sulfate reduction while oxygen inhibits transcriptomic activity in coastal marine sediment.</title>
        <authorList>
            <person name="Lindsay M."/>
            <person name="Orcutt B."/>
            <person name="Emerson D."/>
            <person name="Stepanauskas R."/>
            <person name="D'Angelo T."/>
        </authorList>
    </citation>
    <scope>NUCLEOTIDE SEQUENCE [LARGE SCALE GENOMIC DNA]</scope>
    <source>
        <strain evidence="2">SAG AM-311-K15</strain>
    </source>
</reference>
<feature type="non-terminal residue" evidence="2">
    <location>
        <position position="97"/>
    </location>
</feature>
<gene>
    <name evidence="2" type="ORF">ACFL27_25515</name>
</gene>
<organism evidence="2 3">
    <name type="scientific">candidate division CSSED10-310 bacterium</name>
    <dbReference type="NCBI Taxonomy" id="2855610"/>
    <lineage>
        <taxon>Bacteria</taxon>
        <taxon>Bacteria division CSSED10-310</taxon>
    </lineage>
</organism>
<name>A0ABV6Z552_UNCC1</name>
<dbReference type="SUPFAM" id="SSF109998">
    <property type="entry name" value="Triger factor/SurA peptide-binding domain-like"/>
    <property type="match status" value="1"/>
</dbReference>
<protein>
    <submittedName>
        <fullName evidence="2">Uncharacterized protein</fullName>
    </submittedName>
</protein>
<feature type="chain" id="PRO_5046909473" evidence="1">
    <location>
        <begin position="22"/>
        <end position="97"/>
    </location>
</feature>
<comment type="caution">
    <text evidence="2">The sequence shown here is derived from an EMBL/GenBank/DDBJ whole genome shotgun (WGS) entry which is preliminary data.</text>
</comment>
<evidence type="ECO:0000313" key="3">
    <source>
        <dbReference type="Proteomes" id="UP001594351"/>
    </source>
</evidence>
<feature type="signal peptide" evidence="1">
    <location>
        <begin position="1"/>
        <end position="21"/>
    </location>
</feature>
<keyword evidence="1" id="KW-0732">Signal</keyword>
<dbReference type="InterPro" id="IPR027304">
    <property type="entry name" value="Trigger_fact/SurA_dom_sf"/>
</dbReference>
<keyword evidence="3" id="KW-1185">Reference proteome</keyword>
<proteinExistence type="predicted"/>